<feature type="transmembrane region" description="Helical" evidence="5">
    <location>
        <begin position="170"/>
        <end position="196"/>
    </location>
</feature>
<evidence type="ECO:0000256" key="4">
    <source>
        <dbReference type="ARBA" id="ARBA00023136"/>
    </source>
</evidence>
<reference evidence="6 7" key="1">
    <citation type="submission" date="2013-09" db="EMBL/GenBank/DDBJ databases">
        <title>Draft Genome Sequence of five Lactobacillus helveticus strains CIRM-BIA 101T, 103, 104, 951 and 953 isolated from milk product.</title>
        <authorList>
            <person name="Valence F."/>
            <person name="Chuat V."/>
            <person name="Ma L."/>
            <person name="Creno S."/>
            <person name="Falentin H."/>
            <person name="Lortal S."/>
            <person name="Bizet C."/>
            <person name="Clermont D."/>
            <person name="Loux V."/>
            <person name="Bouchier C."/>
            <person name="Cousin S."/>
        </authorList>
    </citation>
    <scope>NUCLEOTIDE SEQUENCE [LARGE SCALE GENOMIC DNA]</scope>
    <source>
        <strain evidence="6 7">CIRM-BIA 953</strain>
    </source>
</reference>
<dbReference type="InterPro" id="IPR002293">
    <property type="entry name" value="AA/rel_permease1"/>
</dbReference>
<feature type="transmembrane region" description="Helical" evidence="5">
    <location>
        <begin position="365"/>
        <end position="385"/>
    </location>
</feature>
<evidence type="ECO:0000256" key="5">
    <source>
        <dbReference type="SAM" id="Phobius"/>
    </source>
</evidence>
<sequence>MIGAGVFFKIGTITAQTGSSSTTIFVWILAGVISIASGLTISEIAASLKINGAIKYLDYTYGRVWGFLFGWAQMIAYFPAQIGALSSIFGVQFVSLFGIEAKYANLIAISLVLFLLTINLIGTKFSSKMQSIITVLKVIPIVLIIIWGFFNQNKIPAPIFPLTVGDNISFPNAISQGLLSALFAFEGWIVVTNLANEVKNPEKDLSRAIIFGLSAITLIYVLINYTFLTVLPIHELVNNNNAAFEASMRLFGQFGGKLVTIGILISVYGAVNVFMLTGMRTPYILAQDNLLPFSNKIGKANIHTGVPVIGALIVDAIAIIMILLGNFTVLTDMLVFVMWTFNTILSIAVIILRKRKPELRRPFKVPWYPLIPIVSILGGIFIVVSTIINQFVLSIIGIGLTLLGLPIYFYIQKQNKEELQALTHQHKGCFCTCSRSPNRNQLRIRCQPLNHNIQGQHQHFCVIPY</sequence>
<evidence type="ECO:0000313" key="7">
    <source>
        <dbReference type="Proteomes" id="UP000017243"/>
    </source>
</evidence>
<feature type="transmembrane region" description="Helical" evidence="5">
    <location>
        <begin position="254"/>
        <end position="276"/>
    </location>
</feature>
<dbReference type="AlphaFoldDB" id="U4QL19"/>
<evidence type="ECO:0000256" key="2">
    <source>
        <dbReference type="ARBA" id="ARBA00022692"/>
    </source>
</evidence>
<dbReference type="Pfam" id="PF13520">
    <property type="entry name" value="AA_permease_2"/>
    <property type="match status" value="1"/>
</dbReference>
<feature type="transmembrane region" description="Helical" evidence="5">
    <location>
        <begin position="67"/>
        <end position="91"/>
    </location>
</feature>
<feature type="transmembrane region" description="Helical" evidence="5">
    <location>
        <begin position="333"/>
        <end position="353"/>
    </location>
</feature>
<feature type="transmembrane region" description="Helical" evidence="5">
    <location>
        <begin position="391"/>
        <end position="411"/>
    </location>
</feature>
<feature type="transmembrane region" description="Helical" evidence="5">
    <location>
        <begin position="103"/>
        <end position="121"/>
    </location>
</feature>
<name>U4QL19_LACHE</name>
<feature type="transmembrane region" description="Helical" evidence="5">
    <location>
        <begin position="208"/>
        <end position="234"/>
    </location>
</feature>
<evidence type="ECO:0000313" key="6">
    <source>
        <dbReference type="EMBL" id="CDI42134.1"/>
    </source>
</evidence>
<keyword evidence="3 5" id="KW-1133">Transmembrane helix</keyword>
<dbReference type="PANTHER" id="PTHR11785">
    <property type="entry name" value="AMINO ACID TRANSPORTER"/>
    <property type="match status" value="1"/>
</dbReference>
<dbReference type="PIRSF" id="PIRSF006060">
    <property type="entry name" value="AA_transporter"/>
    <property type="match status" value="1"/>
</dbReference>
<dbReference type="Gene3D" id="1.20.1740.10">
    <property type="entry name" value="Amino acid/polyamine transporter I"/>
    <property type="match status" value="1"/>
</dbReference>
<evidence type="ECO:0000256" key="1">
    <source>
        <dbReference type="ARBA" id="ARBA00004141"/>
    </source>
</evidence>
<keyword evidence="2 5" id="KW-0812">Transmembrane</keyword>
<evidence type="ECO:0000256" key="3">
    <source>
        <dbReference type="ARBA" id="ARBA00022989"/>
    </source>
</evidence>
<feature type="transmembrane region" description="Helical" evidence="5">
    <location>
        <begin position="133"/>
        <end position="150"/>
    </location>
</feature>
<keyword evidence="4 5" id="KW-0472">Membrane</keyword>
<dbReference type="EMBL" id="CBUH010000079">
    <property type="protein sequence ID" value="CDI42134.1"/>
    <property type="molecule type" value="Genomic_DNA"/>
</dbReference>
<comment type="caution">
    <text evidence="6">The sequence shown here is derived from an EMBL/GenBank/DDBJ whole genome shotgun (WGS) entry which is preliminary data.</text>
</comment>
<dbReference type="GO" id="GO:0016020">
    <property type="term" value="C:membrane"/>
    <property type="evidence" value="ECO:0007669"/>
    <property type="project" value="UniProtKB-SubCell"/>
</dbReference>
<proteinExistence type="predicted"/>
<feature type="transmembrane region" description="Helical" evidence="5">
    <location>
        <begin position="24"/>
        <end position="46"/>
    </location>
</feature>
<comment type="subcellular location">
    <subcellularLocation>
        <location evidence="1">Membrane</location>
        <topology evidence="1">Multi-pass membrane protein</topology>
    </subcellularLocation>
</comment>
<accession>U4QL19</accession>
<gene>
    <name evidence="6" type="ORF">LHCIRMBIA953_00806</name>
</gene>
<dbReference type="Proteomes" id="UP000017243">
    <property type="component" value="Unassembled WGS sequence"/>
</dbReference>
<organism evidence="6 7">
    <name type="scientific">Lactobacillus helveticus CIRM-BIA 953</name>
    <dbReference type="NCBI Taxonomy" id="1226335"/>
    <lineage>
        <taxon>Bacteria</taxon>
        <taxon>Bacillati</taxon>
        <taxon>Bacillota</taxon>
        <taxon>Bacilli</taxon>
        <taxon>Lactobacillales</taxon>
        <taxon>Lactobacillaceae</taxon>
        <taxon>Lactobacillus</taxon>
    </lineage>
</organism>
<dbReference type="InterPro" id="IPR050598">
    <property type="entry name" value="AminoAcid_Transporter"/>
</dbReference>
<dbReference type="GO" id="GO:0015179">
    <property type="term" value="F:L-amino acid transmembrane transporter activity"/>
    <property type="evidence" value="ECO:0007669"/>
    <property type="project" value="TreeGrafter"/>
</dbReference>
<protein>
    <submittedName>
        <fullName evidence="6">APC family amino acid-polyamine-organocation transporter</fullName>
    </submittedName>
</protein>
<dbReference type="PANTHER" id="PTHR11785:SF512">
    <property type="entry name" value="SOBREMESA, ISOFORM B"/>
    <property type="match status" value="1"/>
</dbReference>
<feature type="transmembrane region" description="Helical" evidence="5">
    <location>
        <begin position="306"/>
        <end position="327"/>
    </location>
</feature>